<dbReference type="PANTHER" id="PTHR12792">
    <property type="entry name" value="EXTRA SPINDLE POLES 1-RELATED"/>
    <property type="match status" value="1"/>
</dbReference>
<evidence type="ECO:0000256" key="3">
    <source>
        <dbReference type="ARBA" id="ARBA00022801"/>
    </source>
</evidence>
<dbReference type="InterPro" id="IPR030397">
    <property type="entry name" value="SEPARIN_core_dom"/>
</dbReference>
<organism evidence="7 8">
    <name type="scientific">Toxocara canis</name>
    <name type="common">Canine roundworm</name>
    <dbReference type="NCBI Taxonomy" id="6265"/>
    <lineage>
        <taxon>Eukaryota</taxon>
        <taxon>Metazoa</taxon>
        <taxon>Ecdysozoa</taxon>
        <taxon>Nematoda</taxon>
        <taxon>Chromadorea</taxon>
        <taxon>Rhabditida</taxon>
        <taxon>Spirurina</taxon>
        <taxon>Ascaridomorpha</taxon>
        <taxon>Ascaridoidea</taxon>
        <taxon>Toxocaridae</taxon>
        <taxon>Toxocara</taxon>
    </lineage>
</organism>
<dbReference type="PROSITE" id="PS51700">
    <property type="entry name" value="SEPARIN"/>
    <property type="match status" value="1"/>
</dbReference>
<evidence type="ECO:0000313" key="8">
    <source>
        <dbReference type="WBParaSite" id="TCNE_0001374201-mRNA-1"/>
    </source>
</evidence>
<evidence type="ECO:0000259" key="5">
    <source>
        <dbReference type="PROSITE" id="PS51700"/>
    </source>
</evidence>
<keyword evidence="7" id="KW-1185">Reference proteome</keyword>
<dbReference type="GO" id="GO:0005634">
    <property type="term" value="C:nucleus"/>
    <property type="evidence" value="ECO:0007669"/>
    <property type="project" value="InterPro"/>
</dbReference>
<accession>A0A183UZ22</accession>
<evidence type="ECO:0000256" key="1">
    <source>
        <dbReference type="ARBA" id="ARBA00000451"/>
    </source>
</evidence>
<dbReference type="GO" id="GO:0006508">
    <property type="term" value="P:proteolysis"/>
    <property type="evidence" value="ECO:0007669"/>
    <property type="project" value="InterPro"/>
</dbReference>
<dbReference type="WBParaSite" id="TCNE_0001374201-mRNA-1">
    <property type="protein sequence ID" value="TCNE_0001374201-mRNA-1"/>
    <property type="gene ID" value="TCNE_0001374201"/>
</dbReference>
<gene>
    <name evidence="6" type="ORF">TCNE_LOCUS13742</name>
</gene>
<proteinExistence type="predicted"/>
<dbReference type="EC" id="3.4.22.49" evidence="2"/>
<evidence type="ECO:0000256" key="4">
    <source>
        <dbReference type="ARBA" id="ARBA00022829"/>
    </source>
</evidence>
<dbReference type="InterPro" id="IPR005314">
    <property type="entry name" value="Peptidase_C50"/>
</dbReference>
<keyword evidence="3" id="KW-0378">Hydrolase</keyword>
<dbReference type="PANTHER" id="PTHR12792:SF0">
    <property type="entry name" value="SEPARIN"/>
    <property type="match status" value="1"/>
</dbReference>
<dbReference type="EMBL" id="UYWY01021875">
    <property type="protein sequence ID" value="VDM45063.1"/>
    <property type="molecule type" value="Genomic_DNA"/>
</dbReference>
<dbReference type="GO" id="GO:0072686">
    <property type="term" value="C:mitotic spindle"/>
    <property type="evidence" value="ECO:0007669"/>
    <property type="project" value="TreeGrafter"/>
</dbReference>
<reference evidence="6 7" key="2">
    <citation type="submission" date="2018-11" db="EMBL/GenBank/DDBJ databases">
        <authorList>
            <consortium name="Pathogen Informatics"/>
        </authorList>
    </citation>
    <scope>NUCLEOTIDE SEQUENCE [LARGE SCALE GENOMIC DNA]</scope>
</reference>
<evidence type="ECO:0000313" key="6">
    <source>
        <dbReference type="EMBL" id="VDM45063.1"/>
    </source>
</evidence>
<reference evidence="8" key="1">
    <citation type="submission" date="2016-06" db="UniProtKB">
        <authorList>
            <consortium name="WormBaseParasite"/>
        </authorList>
    </citation>
    <scope>IDENTIFICATION</scope>
</reference>
<dbReference type="Proteomes" id="UP000050794">
    <property type="component" value="Unassembled WGS sequence"/>
</dbReference>
<comment type="catalytic activity">
    <reaction evidence="1">
        <text>All bonds known to be hydrolyzed by this endopeptidase have arginine in P1 and an acidic residue in P4. P6 is often occupied by an acidic residue or by a hydroxy-amino-acid residue, the phosphorylation of which enhances cleavage.</text>
        <dbReference type="EC" id="3.4.22.49"/>
    </reaction>
</comment>
<feature type="domain" description="Peptidase C50" evidence="5">
    <location>
        <begin position="951"/>
        <end position="1046"/>
    </location>
</feature>
<evidence type="ECO:0000256" key="2">
    <source>
        <dbReference type="ARBA" id="ARBA00012489"/>
    </source>
</evidence>
<dbReference type="GO" id="GO:0004197">
    <property type="term" value="F:cysteine-type endopeptidase activity"/>
    <property type="evidence" value="ECO:0007669"/>
    <property type="project" value="InterPro"/>
</dbReference>
<dbReference type="AlphaFoldDB" id="A0A183UZ22"/>
<dbReference type="GO" id="GO:0005737">
    <property type="term" value="C:cytoplasm"/>
    <property type="evidence" value="ECO:0007669"/>
    <property type="project" value="TreeGrafter"/>
</dbReference>
<dbReference type="GO" id="GO:0051307">
    <property type="term" value="P:meiotic chromosome separation"/>
    <property type="evidence" value="ECO:0007669"/>
    <property type="project" value="TreeGrafter"/>
</dbReference>
<dbReference type="SUPFAM" id="SSF144059">
    <property type="entry name" value="ImpE-like"/>
    <property type="match status" value="1"/>
</dbReference>
<sequence>MVKGEGDGEEGKFRKAKQYLGYLLQKHLLLAGEIQTEFQDSSSVRISRKEAVYDHIIEVKYQIERVDTVDASPFLDLYPLMFNAVKKEEDNGFHFFDTTHFETHAALSKLFIAALAKHKAHFYLERAYSFWSEQFAPAVLALESKEERTTFAQFPKLLAAYLLVAGEYSKVVVCLAHAIRLNEFDPTCRILILRWLCHLGEWQLAKKQLDIEAKLPPISGTHYDLIIDIYRNIVALNTLSKKNEVVEKLVMQWNRLSEEGSKTFMQYQCQALLKRALFIASRLPHADINIIGDPLKNSEMEIARLTVLIKNRYQAFFNYGEGIELQKKVVNPDDFLKLCSHISEHFEATILQCYELAETGVLRECEGIVMSLWRESFRLGSLPRALIAINLLMMLVMMSNYMRKREQSLRQVYAALLNVPKRSDDSSNTAERSPDPGTLAKEPSLAALMLHAFCYGQESGDGEKKEEKIEDDKLESHNEKCTCVVCATCEHDLQLQFDISFAAFLFDSFSSHSFQTLATKFRTLETKFARAHSCMCNAIGACVDAESCYPLSTRNTFLTAAVRWLHKNGTNEKPEIKNKVIRESLKPCHHRWQWLTIRQLEREPMIDRTSHLPWMLPSVSSDRIRLSSLAEDFDALSLQTPRKAQLRKAPQSAVKTSTRMKRVEKVRVLSDSETANGMNPRYCQLYETANEDFEQYSHLFYRDNWMSAYFFSEATCFATRQLARTVDEEGESFRFENLEQFKTAVQALPSDITVVQLFLDASRVLWLIRLHCERVPLIVPVVTLPAENDLLKRMEVLLRENDLSGNMGATCKDAKKFWALRRRLDKSMEEITKDVEAEWLRDFACLLLPCFRLSEYGLLAASEISQRGFSDGAAKVLVEMCSVLSAAQWRRLVERFAVLEDVRQTSASFNAICRLRNEWENAVSKGDSLIDENAIAYTLLAVSPIPKFVDGRNSFYLLDPGGDLAETQNRLAERLRTIECWKGLIGESPDPKQLKTFLESSDFFFYMGHGSGGRYFGKASIRKTDCRAVSVLMGCSSARTTYEGEGLDGRSAVFDYSVARCPCVVGCLWMVTDGEIDRFFLAMISYCFSDEIIETQTKRDKNGGSYRLLIDALAYARTACKLRYMTGGAVVAYGLPIVSAYSRLLKTNRSH</sequence>
<protein>
    <recommendedName>
        <fullName evidence="2">separase</fullName>
        <ecNumber evidence="2">3.4.22.49</ecNumber>
    </recommendedName>
</protein>
<dbReference type="GO" id="GO:0005813">
    <property type="term" value="C:centrosome"/>
    <property type="evidence" value="ECO:0007669"/>
    <property type="project" value="TreeGrafter"/>
</dbReference>
<name>A0A183UZ22_TOXCA</name>
<dbReference type="Pfam" id="PF03568">
    <property type="entry name" value="Separin_C"/>
    <property type="match status" value="1"/>
</dbReference>
<evidence type="ECO:0000313" key="7">
    <source>
        <dbReference type="Proteomes" id="UP000050794"/>
    </source>
</evidence>
<keyword evidence="4" id="KW-0159">Chromosome partition</keyword>